<reference evidence="1" key="1">
    <citation type="submission" date="2019-07" db="EMBL/GenBank/DDBJ databases">
        <title>Toxilogical consequences of a new and cryptic species of cyanobacteria (Komarekiella delphini-convector) recovered from the epidermis of a bottlenose dolphin and 1500 ft. in the air.</title>
        <authorList>
            <person name="Brown A.O."/>
            <person name="Dvorak P."/>
            <person name="Villanueva C.D."/>
            <person name="Foss A.J."/>
            <person name="Garvey A.D."/>
            <person name="Gibson Q.A."/>
            <person name="Johansen J.R."/>
            <person name="Casamatta D.A."/>
        </authorList>
    </citation>
    <scope>NUCLEOTIDE SEQUENCE</scope>
    <source>
        <strain evidence="1">SJRDD-AB1</strain>
    </source>
</reference>
<dbReference type="Proteomes" id="UP001165986">
    <property type="component" value="Unassembled WGS sequence"/>
</dbReference>
<comment type="caution">
    <text evidence="1">The sequence shown here is derived from an EMBL/GenBank/DDBJ whole genome shotgun (WGS) entry which is preliminary data.</text>
</comment>
<protein>
    <submittedName>
        <fullName evidence="1">Uncharacterized protein</fullName>
    </submittedName>
</protein>
<name>A0AA40VT17_9NOST</name>
<proteinExistence type="predicted"/>
<accession>A0AA40VT17</accession>
<dbReference type="EMBL" id="VJXY01000029">
    <property type="protein sequence ID" value="MBD6618602.1"/>
    <property type="molecule type" value="Genomic_DNA"/>
</dbReference>
<dbReference type="RefSeq" id="WP_191759806.1">
    <property type="nucleotide sequence ID" value="NZ_VJXY01000029.1"/>
</dbReference>
<evidence type="ECO:0000313" key="2">
    <source>
        <dbReference type="Proteomes" id="UP001165986"/>
    </source>
</evidence>
<dbReference type="AlphaFoldDB" id="A0AA40VT17"/>
<gene>
    <name evidence="1" type="ORF">FNW02_22930</name>
</gene>
<evidence type="ECO:0000313" key="1">
    <source>
        <dbReference type="EMBL" id="MBD6618602.1"/>
    </source>
</evidence>
<keyword evidence="2" id="KW-1185">Reference proteome</keyword>
<sequence>MSSAGRGISKITNSVLKGSGSFKRATFTTLNVEKLKGVLSYFSYLHANGEISDKAFENLVCYACSIFIENEVEEIVQETLERKLVQFLQTKLSLIDEDNSDIEQISYALKAARLIRSR</sequence>
<organism evidence="1 2">
    <name type="scientific">Komarekiella delphini-convector SJRDD-AB1</name>
    <dbReference type="NCBI Taxonomy" id="2593771"/>
    <lineage>
        <taxon>Bacteria</taxon>
        <taxon>Bacillati</taxon>
        <taxon>Cyanobacteriota</taxon>
        <taxon>Cyanophyceae</taxon>
        <taxon>Nostocales</taxon>
        <taxon>Nostocaceae</taxon>
        <taxon>Komarekiella</taxon>
        <taxon>Komarekiella delphini-convector</taxon>
    </lineage>
</organism>